<evidence type="ECO:0000313" key="2">
    <source>
        <dbReference type="Proteomes" id="UP000185210"/>
    </source>
</evidence>
<accession>A0AB38D6D2</accession>
<reference evidence="1 2" key="1">
    <citation type="submission" date="2016-11" db="EMBL/GenBank/DDBJ databases">
        <authorList>
            <consortium name="Pathogen Informatics"/>
        </authorList>
    </citation>
    <scope>NUCLEOTIDE SEQUENCE [LARGE SCALE GENOMIC DNA]</scope>
    <source>
        <strain evidence="1 2">104</strain>
    </source>
</reference>
<organism evidence="1 2">
    <name type="scientific">Mycobacteroides abscessus subsp. abscessus</name>
    <dbReference type="NCBI Taxonomy" id="1185650"/>
    <lineage>
        <taxon>Bacteria</taxon>
        <taxon>Bacillati</taxon>
        <taxon>Actinomycetota</taxon>
        <taxon>Actinomycetes</taxon>
        <taxon>Mycobacteriales</taxon>
        <taxon>Mycobacteriaceae</taxon>
        <taxon>Mycobacteroides</taxon>
        <taxon>Mycobacteroides abscessus</taxon>
    </lineage>
</organism>
<protein>
    <submittedName>
        <fullName evidence="1">Uncharacterized protein</fullName>
    </submittedName>
</protein>
<dbReference type="RefSeq" id="WP_079657164.1">
    <property type="nucleotide sequence ID" value="NZ_FRZO01000015.1"/>
</dbReference>
<dbReference type="AlphaFoldDB" id="A0AB38D6D2"/>
<evidence type="ECO:0000313" key="1">
    <source>
        <dbReference type="EMBL" id="SIB98644.1"/>
    </source>
</evidence>
<dbReference type="EMBL" id="FSHM01000010">
    <property type="protein sequence ID" value="SIB98644.1"/>
    <property type="molecule type" value="Genomic_DNA"/>
</dbReference>
<comment type="caution">
    <text evidence="1">The sequence shown here is derived from an EMBL/GenBank/DDBJ whole genome shotgun (WGS) entry which is preliminary data.</text>
</comment>
<name>A0AB38D6D2_9MYCO</name>
<gene>
    <name evidence="1" type="ORF">SAMEA2070301_05024</name>
</gene>
<dbReference type="Proteomes" id="UP000185210">
    <property type="component" value="Unassembled WGS sequence"/>
</dbReference>
<proteinExistence type="predicted"/>
<sequence length="461" mass="51615">MSTDLRSQRWQDPEELPRYLNDSLEQSSVMFSTGISYGAGILTALMGSDSDFIIGVDQYAEQIAAKSFSALSWSTVNYVSDLDDLFAGRLQVKSRRQFVALLLREFEAAVRETWFQIAKANDPRAQAAEDTGIATREAHKEQILYLSERFGLADQDRDLWLTLPGAGGLSKQVHHRFVRSPSRGDIDELEAHHMKVYELLKKLTQAVNSEYGWAVAYLARLLDGGPAKFDIRSKKAGKYLQQSIPDNRRLRAWFLAQVPGQEWIVPLARARFLGVGPDDLLACADDGTATAPTVHGLRMLIRIVEGLEKPQRPGRAVCAVEFAAPATVAAIETVVDEWLPEQAAPLNPRAHTDIAELLIRLGKAADATRVDRLLDLYGRNRYYSKVTRLVGDRGVIRFPLQIARLASHLSQTGHRHLSEEAADATRIAVSANNSDKDIEFFAKCCERLVPDRRVRRRLVKR</sequence>